<dbReference type="GO" id="GO:0046872">
    <property type="term" value="F:metal ion binding"/>
    <property type="evidence" value="ECO:0007669"/>
    <property type="project" value="UniProtKB-KW"/>
</dbReference>
<comment type="similarity">
    <text evidence="1">Belongs to the Gfa family.</text>
</comment>
<dbReference type="PANTHER" id="PTHR33337">
    <property type="entry name" value="GFA DOMAIN-CONTAINING PROTEIN"/>
    <property type="match status" value="1"/>
</dbReference>
<gene>
    <name evidence="6" type="ORF">A1O9_10427</name>
</gene>
<dbReference type="AlphaFoldDB" id="A0A072P1A0"/>
<dbReference type="SUPFAM" id="SSF51316">
    <property type="entry name" value="Mss4-like"/>
    <property type="match status" value="1"/>
</dbReference>
<evidence type="ECO:0000256" key="4">
    <source>
        <dbReference type="ARBA" id="ARBA00023239"/>
    </source>
</evidence>
<dbReference type="HOGENOM" id="CLU_055491_1_1_1"/>
<evidence type="ECO:0000313" key="6">
    <source>
        <dbReference type="EMBL" id="KEF53452.1"/>
    </source>
</evidence>
<reference evidence="6 7" key="1">
    <citation type="submission" date="2013-03" db="EMBL/GenBank/DDBJ databases">
        <title>The Genome Sequence of Exophiala aquamarina CBS 119918.</title>
        <authorList>
            <consortium name="The Broad Institute Genomics Platform"/>
            <person name="Cuomo C."/>
            <person name="de Hoog S."/>
            <person name="Gorbushina A."/>
            <person name="Walker B."/>
            <person name="Young S.K."/>
            <person name="Zeng Q."/>
            <person name="Gargeya S."/>
            <person name="Fitzgerald M."/>
            <person name="Haas B."/>
            <person name="Abouelleil A."/>
            <person name="Allen A.W."/>
            <person name="Alvarado L."/>
            <person name="Arachchi H.M."/>
            <person name="Berlin A.M."/>
            <person name="Chapman S.B."/>
            <person name="Gainer-Dewar J."/>
            <person name="Goldberg J."/>
            <person name="Griggs A."/>
            <person name="Gujja S."/>
            <person name="Hansen M."/>
            <person name="Howarth C."/>
            <person name="Imamovic A."/>
            <person name="Ireland A."/>
            <person name="Larimer J."/>
            <person name="McCowan C."/>
            <person name="Murphy C."/>
            <person name="Pearson M."/>
            <person name="Poon T.W."/>
            <person name="Priest M."/>
            <person name="Roberts A."/>
            <person name="Saif S."/>
            <person name="Shea T."/>
            <person name="Sisk P."/>
            <person name="Sykes S."/>
            <person name="Wortman J."/>
            <person name="Nusbaum C."/>
            <person name="Birren B."/>
        </authorList>
    </citation>
    <scope>NUCLEOTIDE SEQUENCE [LARGE SCALE GENOMIC DNA]</scope>
    <source>
        <strain evidence="6 7">CBS 119918</strain>
    </source>
</reference>
<dbReference type="RefSeq" id="XP_013256042.1">
    <property type="nucleotide sequence ID" value="XM_013400588.1"/>
</dbReference>
<evidence type="ECO:0000259" key="5">
    <source>
        <dbReference type="PROSITE" id="PS51891"/>
    </source>
</evidence>
<keyword evidence="4" id="KW-0456">Lyase</keyword>
<feature type="domain" description="CENP-V/GFA" evidence="5">
    <location>
        <begin position="1"/>
        <end position="136"/>
    </location>
</feature>
<dbReference type="VEuPathDB" id="FungiDB:A1O9_10427"/>
<keyword evidence="7" id="KW-1185">Reference proteome</keyword>
<organism evidence="6 7">
    <name type="scientific">Exophiala aquamarina CBS 119918</name>
    <dbReference type="NCBI Taxonomy" id="1182545"/>
    <lineage>
        <taxon>Eukaryota</taxon>
        <taxon>Fungi</taxon>
        <taxon>Dikarya</taxon>
        <taxon>Ascomycota</taxon>
        <taxon>Pezizomycotina</taxon>
        <taxon>Eurotiomycetes</taxon>
        <taxon>Chaetothyriomycetidae</taxon>
        <taxon>Chaetothyriales</taxon>
        <taxon>Herpotrichiellaceae</taxon>
        <taxon>Exophiala</taxon>
    </lineage>
</organism>
<dbReference type="PANTHER" id="PTHR33337:SF3">
    <property type="entry name" value="CENP-V_GFA DOMAIN-CONTAINING PROTEIN"/>
    <property type="match status" value="1"/>
</dbReference>
<dbReference type="GeneID" id="25285331"/>
<dbReference type="OrthoDB" id="5290969at2759"/>
<dbReference type="InterPro" id="IPR006913">
    <property type="entry name" value="CENP-V/GFA"/>
</dbReference>
<evidence type="ECO:0000256" key="2">
    <source>
        <dbReference type="ARBA" id="ARBA00022723"/>
    </source>
</evidence>
<keyword evidence="2" id="KW-0479">Metal-binding</keyword>
<comment type="caution">
    <text evidence="6">The sequence shown here is derived from an EMBL/GenBank/DDBJ whole genome shotgun (WGS) entry which is preliminary data.</text>
</comment>
<evidence type="ECO:0000256" key="3">
    <source>
        <dbReference type="ARBA" id="ARBA00022833"/>
    </source>
</evidence>
<dbReference type="Proteomes" id="UP000027920">
    <property type="component" value="Unassembled WGS sequence"/>
</dbReference>
<dbReference type="PROSITE" id="PS51891">
    <property type="entry name" value="CENP_V_GFA"/>
    <property type="match status" value="1"/>
</dbReference>
<protein>
    <recommendedName>
        <fullName evidence="5">CENP-V/GFA domain-containing protein</fullName>
    </recommendedName>
</protein>
<dbReference type="EMBL" id="AMGV01000013">
    <property type="protein sequence ID" value="KEF53452.1"/>
    <property type="molecule type" value="Genomic_DNA"/>
</dbReference>
<dbReference type="GO" id="GO:0016846">
    <property type="term" value="F:carbon-sulfur lyase activity"/>
    <property type="evidence" value="ECO:0007669"/>
    <property type="project" value="InterPro"/>
</dbReference>
<evidence type="ECO:0000256" key="1">
    <source>
        <dbReference type="ARBA" id="ARBA00005495"/>
    </source>
</evidence>
<proteinExistence type="inferred from homology"/>
<dbReference type="Pfam" id="PF04828">
    <property type="entry name" value="GFA"/>
    <property type="match status" value="1"/>
</dbReference>
<accession>A0A072P1A0</accession>
<sequence length="141" mass="15364">MEGQCQCGAIRFTTTVARPLKVYVCHCLECRRQSASSYGISAIFPVFEPSSTSDQGWNDTDKIGVYKHITPKGRTKSCYFCKNCGTRIMHIHEGAKACAVKAGCLEGIDGGMVKGATHIWTSRALMPVPEGNEAFEEDPPS</sequence>
<keyword evidence="3" id="KW-0862">Zinc</keyword>
<dbReference type="InterPro" id="IPR011057">
    <property type="entry name" value="Mss4-like_sf"/>
</dbReference>
<name>A0A072P1A0_9EURO</name>
<evidence type="ECO:0000313" key="7">
    <source>
        <dbReference type="Proteomes" id="UP000027920"/>
    </source>
</evidence>
<dbReference type="Gene3D" id="3.90.1590.10">
    <property type="entry name" value="glutathione-dependent formaldehyde- activating enzyme (gfa)"/>
    <property type="match status" value="1"/>
</dbReference>